<dbReference type="InterPro" id="IPR025906">
    <property type="entry name" value="YjfB_motility"/>
</dbReference>
<evidence type="ECO:0008006" key="3">
    <source>
        <dbReference type="Google" id="ProtNLM"/>
    </source>
</evidence>
<evidence type="ECO:0000313" key="2">
    <source>
        <dbReference type="Proteomes" id="UP000008366"/>
    </source>
</evidence>
<organism evidence="1 2">
    <name type="scientific">Kineosphaera limosa NBRC 100340</name>
    <dbReference type="NCBI Taxonomy" id="1184609"/>
    <lineage>
        <taxon>Bacteria</taxon>
        <taxon>Bacillati</taxon>
        <taxon>Actinomycetota</taxon>
        <taxon>Actinomycetes</taxon>
        <taxon>Micrococcales</taxon>
        <taxon>Dermatophilaceae</taxon>
        <taxon>Kineosphaera</taxon>
    </lineage>
</organism>
<gene>
    <name evidence="1" type="ORF">KILIM_069_00190</name>
</gene>
<protein>
    <recommendedName>
        <fullName evidence="3">Motility protein</fullName>
    </recommendedName>
</protein>
<dbReference type="EMBL" id="BAHD01000069">
    <property type="protein sequence ID" value="GAB97451.1"/>
    <property type="molecule type" value="Genomic_DNA"/>
</dbReference>
<name>K6WUE4_9MICO</name>
<evidence type="ECO:0000313" key="1">
    <source>
        <dbReference type="EMBL" id="GAB97451.1"/>
    </source>
</evidence>
<reference evidence="1 2" key="1">
    <citation type="submission" date="2012-08" db="EMBL/GenBank/DDBJ databases">
        <title>Whole genome shotgun sequence of Kineosphaera limosa NBRC 100340.</title>
        <authorList>
            <person name="Yoshida I."/>
            <person name="Isaki S."/>
            <person name="Hosoyama A."/>
            <person name="Tsuchikane K."/>
            <person name="Katsumata H."/>
            <person name="Ando Y."/>
            <person name="Ohji S."/>
            <person name="Hamada M."/>
            <person name="Tamura T."/>
            <person name="Yamazoe A."/>
            <person name="Yamazaki S."/>
            <person name="Fujita N."/>
        </authorList>
    </citation>
    <scope>NUCLEOTIDE SEQUENCE [LARGE SCALE GENOMIC DNA]</scope>
    <source>
        <strain evidence="1 2">NBRC 100340</strain>
    </source>
</reference>
<proteinExistence type="predicted"/>
<keyword evidence="2" id="KW-1185">Reference proteome</keyword>
<dbReference type="Pfam" id="PF14070">
    <property type="entry name" value="YjfB_motility"/>
    <property type="match status" value="1"/>
</dbReference>
<sequence>MDVAALAQTILMNRNASAMQDAQVSLLRKAMDVEANAAVQLIDKMALPLATEGAVGRNVNTYA</sequence>
<dbReference type="RefSeq" id="WP_006593983.1">
    <property type="nucleotide sequence ID" value="NZ_BAHD01000069.1"/>
</dbReference>
<comment type="caution">
    <text evidence="1">The sequence shown here is derived from an EMBL/GenBank/DDBJ whole genome shotgun (WGS) entry which is preliminary data.</text>
</comment>
<dbReference type="AlphaFoldDB" id="K6WUE4"/>
<dbReference type="eggNOG" id="ENOG5031QQA">
    <property type="taxonomic scope" value="Bacteria"/>
</dbReference>
<dbReference type="Proteomes" id="UP000008366">
    <property type="component" value="Unassembled WGS sequence"/>
</dbReference>
<dbReference type="STRING" id="1184609.KILIM_069_00190"/>
<dbReference type="OrthoDB" id="5148961at2"/>
<accession>K6WUE4</accession>